<keyword evidence="2" id="KW-0723">Serine/threonine-protein kinase</keyword>
<keyword evidence="10" id="KW-1185">Reference proteome</keyword>
<dbReference type="InterPro" id="IPR011009">
    <property type="entry name" value="Kinase-like_dom_sf"/>
</dbReference>
<dbReference type="GO" id="GO:0004674">
    <property type="term" value="F:protein serine/threonine kinase activity"/>
    <property type="evidence" value="ECO:0007669"/>
    <property type="project" value="UniProtKB-KW"/>
</dbReference>
<proteinExistence type="inferred from homology"/>
<evidence type="ECO:0000256" key="2">
    <source>
        <dbReference type="ARBA" id="ARBA00022527"/>
    </source>
</evidence>
<feature type="region of interest" description="Disordered" evidence="7">
    <location>
        <begin position="17"/>
        <end position="86"/>
    </location>
</feature>
<gene>
    <name evidence="9" type="ORF">ABL78_4395</name>
</gene>
<keyword evidence="4" id="KW-0547">Nucleotide-binding</keyword>
<dbReference type="AlphaFoldDB" id="A0A0N1I6G8"/>
<feature type="compositionally biased region" description="Low complexity" evidence="7">
    <location>
        <begin position="137"/>
        <end position="150"/>
    </location>
</feature>
<accession>A0A0N1I6G8</accession>
<evidence type="ECO:0000256" key="5">
    <source>
        <dbReference type="ARBA" id="ARBA00022777"/>
    </source>
</evidence>
<name>A0A0N1I6G8_LEPSE</name>
<dbReference type="InterPro" id="IPR050108">
    <property type="entry name" value="CDK"/>
</dbReference>
<keyword evidence="6" id="KW-0067">ATP-binding</keyword>
<dbReference type="Gene3D" id="3.30.200.20">
    <property type="entry name" value="Phosphorylase Kinase, domain 1"/>
    <property type="match status" value="1"/>
</dbReference>
<dbReference type="GO" id="GO:0005634">
    <property type="term" value="C:nucleus"/>
    <property type="evidence" value="ECO:0007669"/>
    <property type="project" value="TreeGrafter"/>
</dbReference>
<feature type="region of interest" description="Disordered" evidence="7">
    <location>
        <begin position="752"/>
        <end position="790"/>
    </location>
</feature>
<dbReference type="EMBL" id="LJSK01000126">
    <property type="protein sequence ID" value="KPI86530.1"/>
    <property type="molecule type" value="Genomic_DNA"/>
</dbReference>
<dbReference type="OrthoDB" id="273318at2759"/>
<dbReference type="PROSITE" id="PS50011">
    <property type="entry name" value="PROTEIN_KINASE_DOM"/>
    <property type="match status" value="1"/>
</dbReference>
<feature type="domain" description="Protein kinase" evidence="8">
    <location>
        <begin position="264"/>
        <end position="711"/>
    </location>
</feature>
<feature type="compositionally biased region" description="Polar residues" evidence="7">
    <location>
        <begin position="426"/>
        <end position="436"/>
    </location>
</feature>
<evidence type="ECO:0000259" key="8">
    <source>
        <dbReference type="PROSITE" id="PS50011"/>
    </source>
</evidence>
<evidence type="ECO:0000313" key="9">
    <source>
        <dbReference type="EMBL" id="KPI86530.1"/>
    </source>
</evidence>
<evidence type="ECO:0000256" key="1">
    <source>
        <dbReference type="ARBA" id="ARBA00006485"/>
    </source>
</evidence>
<dbReference type="SUPFAM" id="SSF56112">
    <property type="entry name" value="Protein kinase-like (PK-like)"/>
    <property type="match status" value="1"/>
</dbReference>
<evidence type="ECO:0000256" key="6">
    <source>
        <dbReference type="ARBA" id="ARBA00022840"/>
    </source>
</evidence>
<keyword evidence="3" id="KW-0808">Transferase</keyword>
<dbReference type="PANTHER" id="PTHR24056">
    <property type="entry name" value="CELL DIVISION PROTEIN KINASE"/>
    <property type="match status" value="1"/>
</dbReference>
<dbReference type="GO" id="GO:0005524">
    <property type="term" value="F:ATP binding"/>
    <property type="evidence" value="ECO:0007669"/>
    <property type="project" value="UniProtKB-KW"/>
</dbReference>
<dbReference type="PROSITE" id="PS00108">
    <property type="entry name" value="PROTEIN_KINASE_ST"/>
    <property type="match status" value="1"/>
</dbReference>
<organism evidence="9 10">
    <name type="scientific">Leptomonas seymouri</name>
    <dbReference type="NCBI Taxonomy" id="5684"/>
    <lineage>
        <taxon>Eukaryota</taxon>
        <taxon>Discoba</taxon>
        <taxon>Euglenozoa</taxon>
        <taxon>Kinetoplastea</taxon>
        <taxon>Metakinetoplastina</taxon>
        <taxon>Trypanosomatida</taxon>
        <taxon>Trypanosomatidae</taxon>
        <taxon>Leishmaniinae</taxon>
        <taxon>Leptomonas</taxon>
    </lineage>
</organism>
<dbReference type="Pfam" id="PF00069">
    <property type="entry name" value="Pkinase"/>
    <property type="match status" value="1"/>
</dbReference>
<sequence>MPVSSLLERMRKKLQEKAAAAGGAESKVAATDPMANSSINTGGEQGLADANASQNAGGGGSSSNHHHAVAPTSTSHRAELTVPLPPPVFASPSSARLDYRDTVNDPLCVPFTADMAAPIVAQLLQASSLGTIDQAGTTSSVEPTSPETPSKALGDSKEEGTTSVSTQHTAVRRDLRSTQNSTAAIDKAVRHLRELLSVMNRDTTGDEQLPHSGAVEGATAHGHVMARASSNSLLTDTAYINACALSRVDVSGAERQMCRDVAHYTRVGCISQGVYGVVFRAVAASDEGVTAQPHRLDSVGEVGSAVPTTCPTSTPSSPQRKSYALKHIKKMWLENSQVGFPPYLLREIDLLLRLRHPNVMGARELVLLDPTPLPRPLQTLGASAGPSLEAARLRHRPRAAENGAMKEDSLDDASPPHQRPKRYSLASATSSNHSDAVTATAADRPLAAVGAVSETKDVFLVMDFCPFDLTTYMRRYHTTPTCQIPYFHITSRNAHPDASANYVARAKSIAYQLFNAATFMHANRILHRDLKASNVLLDDNGYVKVCDFGLGRLYREGQGLTPTVVTLMYRAPELHLGVADYSHKMDVWSLGCILAELFLRRPLFHASTDSHHLLAVCDVIGIPTEETFPGLYHLPQTKVMMQSLPRWNRVSRLADLFKPGATMFTPAHGDVPVAVEATLLPAEGLELLQQILQWNPRRRPSAEEALRHPFFHTEPLPCAPEELMRPIPWKDAVPPSTARRSPPPATVVQAPAVASTGTSSAPKGAAPAGEGEVKEGVPPLDHPGNAEDGTRAADIASHKAVWSARADGAEKQITTVSLAATRAAPVATDSDDVELAGDAAESFAAAKLTGLGSYGGLLDGADSPGRGVGLLRRHMLDEEGDVEAEREVRLAQMKSNQDLDDAEDAQ</sequence>
<comment type="similarity">
    <text evidence="1">Belongs to the protein kinase superfamily. CMGC Ser/Thr protein kinase family. CDC2/CDKX subfamily.</text>
</comment>
<dbReference type="FunFam" id="1.10.510.10:FF:001063">
    <property type="entry name" value="Protein kinase-like protein"/>
    <property type="match status" value="1"/>
</dbReference>
<feature type="compositionally biased region" description="Low complexity" evidence="7">
    <location>
        <begin position="17"/>
        <end position="30"/>
    </location>
</feature>
<comment type="caution">
    <text evidence="9">The sequence shown here is derived from an EMBL/GenBank/DDBJ whole genome shotgun (WGS) entry which is preliminary data.</text>
</comment>
<keyword evidence="5 9" id="KW-0418">Kinase</keyword>
<reference evidence="9 10" key="1">
    <citation type="journal article" date="2015" name="PLoS Pathog.">
        <title>Leptomonas seymouri: Adaptations to the Dixenous Life Cycle Analyzed by Genome Sequencing, Transcriptome Profiling and Co-infection with Leishmania donovani.</title>
        <authorList>
            <person name="Kraeva N."/>
            <person name="Butenko A."/>
            <person name="Hlavacova J."/>
            <person name="Kostygov A."/>
            <person name="Myskova J."/>
            <person name="Grybchuk D."/>
            <person name="Lestinova T."/>
            <person name="Votypka J."/>
            <person name="Volf P."/>
            <person name="Opperdoes F."/>
            <person name="Flegontov P."/>
            <person name="Lukes J."/>
            <person name="Yurchenko V."/>
        </authorList>
    </citation>
    <scope>NUCLEOTIDE SEQUENCE [LARGE SCALE GENOMIC DNA]</scope>
    <source>
        <strain evidence="9 10">ATCC 30220</strain>
    </source>
</reference>
<evidence type="ECO:0000256" key="3">
    <source>
        <dbReference type="ARBA" id="ARBA00022679"/>
    </source>
</evidence>
<dbReference type="SMART" id="SM00220">
    <property type="entry name" value="S_TKc"/>
    <property type="match status" value="1"/>
</dbReference>
<dbReference type="PANTHER" id="PTHR24056:SF107">
    <property type="entry name" value="CYCLIN-DEPENDENT KINASE 11A-RELATED"/>
    <property type="match status" value="1"/>
</dbReference>
<dbReference type="Proteomes" id="UP000038009">
    <property type="component" value="Unassembled WGS sequence"/>
</dbReference>
<dbReference type="InterPro" id="IPR008271">
    <property type="entry name" value="Ser/Thr_kinase_AS"/>
</dbReference>
<feature type="compositionally biased region" description="Low complexity" evidence="7">
    <location>
        <begin position="761"/>
        <end position="770"/>
    </location>
</feature>
<dbReference type="OMA" id="HIKKMWL"/>
<evidence type="ECO:0000256" key="4">
    <source>
        <dbReference type="ARBA" id="ARBA00022741"/>
    </source>
</evidence>
<protein>
    <submittedName>
        <fullName evidence="9">Protein kinase-like protein</fullName>
    </submittedName>
</protein>
<evidence type="ECO:0000256" key="7">
    <source>
        <dbReference type="SAM" id="MobiDB-lite"/>
    </source>
</evidence>
<dbReference type="GO" id="GO:0007346">
    <property type="term" value="P:regulation of mitotic cell cycle"/>
    <property type="evidence" value="ECO:0007669"/>
    <property type="project" value="TreeGrafter"/>
</dbReference>
<dbReference type="InterPro" id="IPR000719">
    <property type="entry name" value="Prot_kinase_dom"/>
</dbReference>
<evidence type="ECO:0000313" key="10">
    <source>
        <dbReference type="Proteomes" id="UP000038009"/>
    </source>
</evidence>
<feature type="region of interest" description="Disordered" evidence="7">
    <location>
        <begin position="397"/>
        <end position="436"/>
    </location>
</feature>
<feature type="region of interest" description="Disordered" evidence="7">
    <location>
        <begin position="134"/>
        <end position="182"/>
    </location>
</feature>
<dbReference type="VEuPathDB" id="TriTrypDB:Lsey_0126_0060"/>
<dbReference type="Gene3D" id="1.10.510.10">
    <property type="entry name" value="Transferase(Phosphotransferase) domain 1"/>
    <property type="match status" value="1"/>
</dbReference>